<evidence type="ECO:0000313" key="14">
    <source>
        <dbReference type="Proteomes" id="UP001157125"/>
    </source>
</evidence>
<accession>A0ABQ6IAV1</accession>
<evidence type="ECO:0000259" key="12">
    <source>
        <dbReference type="Pfam" id="PF07992"/>
    </source>
</evidence>
<dbReference type="Pfam" id="PF04324">
    <property type="entry name" value="Fer2_BFD"/>
    <property type="match status" value="1"/>
</dbReference>
<dbReference type="PRINTS" id="PR00368">
    <property type="entry name" value="FADPNR"/>
</dbReference>
<keyword evidence="8" id="KW-0408">Iron</keyword>
<evidence type="ECO:0000256" key="7">
    <source>
        <dbReference type="ARBA" id="ARBA00023002"/>
    </source>
</evidence>
<keyword evidence="9" id="KW-0411">Iron-sulfur</keyword>
<keyword evidence="5" id="KW-0349">Heme</keyword>
<evidence type="ECO:0000256" key="4">
    <source>
        <dbReference type="ARBA" id="ARBA00010429"/>
    </source>
</evidence>
<keyword evidence="6" id="KW-0479">Metal-binding</keyword>
<dbReference type="Gene3D" id="1.10.10.1100">
    <property type="entry name" value="BFD-like [2Fe-2S]-binding domain"/>
    <property type="match status" value="1"/>
</dbReference>
<evidence type="ECO:0000256" key="6">
    <source>
        <dbReference type="ARBA" id="ARBA00022723"/>
    </source>
</evidence>
<dbReference type="PANTHER" id="PTHR43809">
    <property type="entry name" value="NITRITE REDUCTASE (NADH) LARGE SUBUNIT"/>
    <property type="match status" value="1"/>
</dbReference>
<dbReference type="EMBL" id="BSUN01000001">
    <property type="protein sequence ID" value="GMA34292.1"/>
    <property type="molecule type" value="Genomic_DNA"/>
</dbReference>
<dbReference type="InterPro" id="IPR041854">
    <property type="entry name" value="BFD-like_2Fe2S-bd_dom_sf"/>
</dbReference>
<comment type="caution">
    <text evidence="13">The sequence shown here is derived from an EMBL/GenBank/DDBJ whole genome shotgun (WGS) entry which is preliminary data.</text>
</comment>
<name>A0ABQ6IAV1_9MICO</name>
<dbReference type="Pfam" id="PF07992">
    <property type="entry name" value="Pyr_redox_2"/>
    <property type="match status" value="1"/>
</dbReference>
<evidence type="ECO:0000259" key="11">
    <source>
        <dbReference type="Pfam" id="PF04324"/>
    </source>
</evidence>
<evidence type="ECO:0000313" key="13">
    <source>
        <dbReference type="EMBL" id="GMA34292.1"/>
    </source>
</evidence>
<sequence>MKVVVIGHGMVGSRFAEDLIARDTDARVTVLGREQAGPYNRVLLSSVVAGKVAPESLAMSAVAGERATVLDGVHAIEIDRAARTVLDSRGDLHTYDRLVLATGSAARIPDIHGIATDRGLMPGVSVLKDVADAHSILARIPKARRAVVLGAGVLGLEVATGLAARGIAVTLVHHSGRVMERQLGDAAAQIATGSLAKARRQGRHRDVGGGGDRSPRAGSAPCVSPTAPRPSPTCWSCARAPSPRRRSRVARVCRATGASSWAATSQASSTRTSTRSATARSLPREVPGWSRRAGSKHRAWWTRSAARRCRYASPPTTMATRRRSCASRHSASTWSRWGCRASLTTASASLRAVRMADPSIGRFVEVVVSHGLLVGATVVGDKECASRLSAMYTRMMPVPADPAHLIVRPLAAAPPAAATAVEDMDDDATVCQCNTVSKGAICAAIADGCSSVDAVAKATRASTGCGDCRSQVARLIEATPTTKVPALAG</sequence>
<reference evidence="14" key="1">
    <citation type="journal article" date="2019" name="Int. J. Syst. Evol. Microbiol.">
        <title>The Global Catalogue of Microorganisms (GCM) 10K type strain sequencing project: providing services to taxonomists for standard genome sequencing and annotation.</title>
        <authorList>
            <consortium name="The Broad Institute Genomics Platform"/>
            <consortium name="The Broad Institute Genome Sequencing Center for Infectious Disease"/>
            <person name="Wu L."/>
            <person name="Ma J."/>
        </authorList>
    </citation>
    <scope>NUCLEOTIDE SEQUENCE [LARGE SCALE GENOMIC DNA]</scope>
    <source>
        <strain evidence="14">NBRC 112299</strain>
    </source>
</reference>
<dbReference type="Gene3D" id="3.50.50.60">
    <property type="entry name" value="FAD/NAD(P)-binding domain"/>
    <property type="match status" value="2"/>
</dbReference>
<evidence type="ECO:0000256" key="8">
    <source>
        <dbReference type="ARBA" id="ARBA00023004"/>
    </source>
</evidence>
<feature type="compositionally biased region" description="Low complexity" evidence="10">
    <location>
        <begin position="260"/>
        <end position="281"/>
    </location>
</feature>
<dbReference type="InterPro" id="IPR052034">
    <property type="entry name" value="NasD-like"/>
</dbReference>
<organism evidence="13 14">
    <name type="scientific">Demequina litorisediminis</name>
    <dbReference type="NCBI Taxonomy" id="1849022"/>
    <lineage>
        <taxon>Bacteria</taxon>
        <taxon>Bacillati</taxon>
        <taxon>Actinomycetota</taxon>
        <taxon>Actinomycetes</taxon>
        <taxon>Micrococcales</taxon>
        <taxon>Demequinaceae</taxon>
        <taxon>Demequina</taxon>
    </lineage>
</organism>
<dbReference type="PRINTS" id="PR00411">
    <property type="entry name" value="PNDRDTASEI"/>
</dbReference>
<keyword evidence="7" id="KW-0560">Oxidoreductase</keyword>
<comment type="pathway">
    <text evidence="3">Nitrogen metabolism; nitrate reduction (assimilation).</text>
</comment>
<proteinExistence type="inferred from homology"/>
<comment type="cofactor">
    <cofactor evidence="2">
        <name>[4Fe-4S] cluster</name>
        <dbReference type="ChEBI" id="CHEBI:49883"/>
    </cofactor>
</comment>
<protein>
    <submittedName>
        <fullName evidence="13">Uncharacterized protein</fullName>
    </submittedName>
</protein>
<keyword evidence="14" id="KW-1185">Reference proteome</keyword>
<feature type="region of interest" description="Disordered" evidence="10">
    <location>
        <begin position="194"/>
        <end position="241"/>
    </location>
</feature>
<comment type="similarity">
    <text evidence="4">Belongs to the nitrite and sulfite reductase 4Fe-4S domain family.</text>
</comment>
<evidence type="ECO:0000256" key="1">
    <source>
        <dbReference type="ARBA" id="ARBA00001929"/>
    </source>
</evidence>
<dbReference type="InterPro" id="IPR023753">
    <property type="entry name" value="FAD/NAD-binding_dom"/>
</dbReference>
<evidence type="ECO:0000256" key="2">
    <source>
        <dbReference type="ARBA" id="ARBA00001966"/>
    </source>
</evidence>
<feature type="domain" description="FAD/NAD(P)-binding" evidence="12">
    <location>
        <begin position="1"/>
        <end position="197"/>
    </location>
</feature>
<evidence type="ECO:0000256" key="3">
    <source>
        <dbReference type="ARBA" id="ARBA00005096"/>
    </source>
</evidence>
<dbReference type="PANTHER" id="PTHR43809:SF1">
    <property type="entry name" value="NITRITE REDUCTASE (NADH) LARGE SUBUNIT"/>
    <property type="match status" value="1"/>
</dbReference>
<dbReference type="InterPro" id="IPR007419">
    <property type="entry name" value="BFD-like_2Fe2S-bd_dom"/>
</dbReference>
<dbReference type="Proteomes" id="UP001157125">
    <property type="component" value="Unassembled WGS sequence"/>
</dbReference>
<dbReference type="InterPro" id="IPR036188">
    <property type="entry name" value="FAD/NAD-bd_sf"/>
</dbReference>
<evidence type="ECO:0000256" key="10">
    <source>
        <dbReference type="SAM" id="MobiDB-lite"/>
    </source>
</evidence>
<evidence type="ECO:0000256" key="9">
    <source>
        <dbReference type="ARBA" id="ARBA00023014"/>
    </source>
</evidence>
<feature type="region of interest" description="Disordered" evidence="10">
    <location>
        <begin position="260"/>
        <end position="290"/>
    </location>
</feature>
<comment type="cofactor">
    <cofactor evidence="1">
        <name>siroheme</name>
        <dbReference type="ChEBI" id="CHEBI:60052"/>
    </cofactor>
</comment>
<feature type="domain" description="BFD-like [2Fe-2S]-binding" evidence="11">
    <location>
        <begin position="430"/>
        <end position="477"/>
    </location>
</feature>
<dbReference type="SUPFAM" id="SSF51905">
    <property type="entry name" value="FAD/NAD(P)-binding domain"/>
    <property type="match status" value="1"/>
</dbReference>
<evidence type="ECO:0000256" key="5">
    <source>
        <dbReference type="ARBA" id="ARBA00022617"/>
    </source>
</evidence>
<gene>
    <name evidence="13" type="ORF">GCM10025876_04960</name>
</gene>